<organism evidence="1 2">
    <name type="scientific">Corallococcus exiguus</name>
    <dbReference type="NCBI Taxonomy" id="83462"/>
    <lineage>
        <taxon>Bacteria</taxon>
        <taxon>Pseudomonadati</taxon>
        <taxon>Myxococcota</taxon>
        <taxon>Myxococcia</taxon>
        <taxon>Myxococcales</taxon>
        <taxon>Cystobacterineae</taxon>
        <taxon>Myxococcaceae</taxon>
        <taxon>Corallococcus</taxon>
    </lineage>
</organism>
<reference evidence="1 2" key="1">
    <citation type="submission" date="2020-01" db="EMBL/GenBank/DDBJ databases">
        <title>The draft genome sequence of Corallococcus exiguus DSM 14696.</title>
        <authorList>
            <person name="Zhang X."/>
            <person name="Zhu H."/>
        </authorList>
    </citation>
    <scope>NUCLEOTIDE SEQUENCE [LARGE SCALE GENOMIC DNA]</scope>
    <source>
        <strain evidence="1 2">DSM 14696</strain>
    </source>
</reference>
<accession>A0A7X4YKP9</accession>
<dbReference type="NCBIfam" id="TIGR04149">
    <property type="entry name" value="GG_sam_targ_CFB"/>
    <property type="match status" value="1"/>
</dbReference>
<gene>
    <name evidence="1" type="ORF">GTZ93_40960</name>
</gene>
<dbReference type="NCBIfam" id="NF038153">
    <property type="entry name" value="lant_leader_L1a"/>
    <property type="match status" value="1"/>
</dbReference>
<evidence type="ECO:0000313" key="2">
    <source>
        <dbReference type="Proteomes" id="UP000537825"/>
    </source>
</evidence>
<sequence length="64" mass="6809">MKKPTKKLTLSKDTLRALNETEMKQVAGGAPTSVVACTGTDPTEATVCYTNALCQTGEFFGCCF</sequence>
<evidence type="ECO:0000313" key="1">
    <source>
        <dbReference type="EMBL" id="NBC46177.1"/>
    </source>
</evidence>
<proteinExistence type="predicted"/>
<dbReference type="InterPro" id="IPR026408">
    <property type="entry name" value="GG_sam_targ_CFB"/>
</dbReference>
<dbReference type="Proteomes" id="UP000537825">
    <property type="component" value="Unassembled WGS sequence"/>
</dbReference>
<name>A0A7X4YKP9_9BACT</name>
<dbReference type="RefSeq" id="WP_120577331.1">
    <property type="nucleotide sequence ID" value="NZ_CBCSLE010000024.1"/>
</dbReference>
<comment type="caution">
    <text evidence="1">The sequence shown here is derived from an EMBL/GenBank/DDBJ whole genome shotgun (WGS) entry which is preliminary data.</text>
</comment>
<dbReference type="AlphaFoldDB" id="A0A7X4YKP9"/>
<dbReference type="EMBL" id="JAAAPK010000019">
    <property type="protein sequence ID" value="NBC46177.1"/>
    <property type="molecule type" value="Genomic_DNA"/>
</dbReference>
<keyword evidence="2" id="KW-1185">Reference proteome</keyword>
<protein>
    <submittedName>
        <fullName evidence="1">RSAM-modified peptide</fullName>
    </submittedName>
</protein>
<dbReference type="InterPro" id="IPR058238">
    <property type="entry name" value="Lant_leader_dom"/>
</dbReference>